<gene>
    <name evidence="2" type="ORF">CRG98_007201</name>
</gene>
<organism evidence="2 3">
    <name type="scientific">Punica granatum</name>
    <name type="common">Pomegranate</name>
    <dbReference type="NCBI Taxonomy" id="22663"/>
    <lineage>
        <taxon>Eukaryota</taxon>
        <taxon>Viridiplantae</taxon>
        <taxon>Streptophyta</taxon>
        <taxon>Embryophyta</taxon>
        <taxon>Tracheophyta</taxon>
        <taxon>Spermatophyta</taxon>
        <taxon>Magnoliopsida</taxon>
        <taxon>eudicotyledons</taxon>
        <taxon>Gunneridae</taxon>
        <taxon>Pentapetalae</taxon>
        <taxon>rosids</taxon>
        <taxon>malvids</taxon>
        <taxon>Myrtales</taxon>
        <taxon>Lythraceae</taxon>
        <taxon>Punica</taxon>
    </lineage>
</organism>
<evidence type="ECO:0000313" key="2">
    <source>
        <dbReference type="EMBL" id="PKI72331.1"/>
    </source>
</evidence>
<accession>A0A2I0KV34</accession>
<proteinExistence type="predicted"/>
<sequence length="180" mass="20761">MAHRIAQQNNDTVKFHRKIQKPQPQNHRESVRLQLQAESKWKRRKFPSVDLDYLKLLSPDRELPGPWIRNGGASRYRRVGLNEFQLGGEDPERPNSVILLVVSLSIYQKTVGEERDRWGGGRNGVSSGPMMCGFGVASDFWRVRTMWIKLYGAVYRLTKLHLFVDPLGPSPMYDVRCPVQ</sequence>
<dbReference type="AlphaFoldDB" id="A0A2I0KV34"/>
<keyword evidence="3" id="KW-1185">Reference proteome</keyword>
<name>A0A2I0KV34_PUNGR</name>
<dbReference type="Proteomes" id="UP000233551">
    <property type="component" value="Unassembled WGS sequence"/>
</dbReference>
<protein>
    <submittedName>
        <fullName evidence="2">Uncharacterized protein</fullName>
    </submittedName>
</protein>
<evidence type="ECO:0000256" key="1">
    <source>
        <dbReference type="SAM" id="MobiDB-lite"/>
    </source>
</evidence>
<evidence type="ECO:0000313" key="3">
    <source>
        <dbReference type="Proteomes" id="UP000233551"/>
    </source>
</evidence>
<reference evidence="2 3" key="1">
    <citation type="submission" date="2017-11" db="EMBL/GenBank/DDBJ databases">
        <title>De-novo sequencing of pomegranate (Punica granatum L.) genome.</title>
        <authorList>
            <person name="Akparov Z."/>
            <person name="Amiraslanov A."/>
            <person name="Hajiyeva S."/>
            <person name="Abbasov M."/>
            <person name="Kaur K."/>
            <person name="Hamwieh A."/>
            <person name="Solovyev V."/>
            <person name="Salamov A."/>
            <person name="Braich B."/>
            <person name="Kosarev P."/>
            <person name="Mahmoud A."/>
            <person name="Hajiyev E."/>
            <person name="Babayeva S."/>
            <person name="Izzatullayeva V."/>
            <person name="Mammadov A."/>
            <person name="Mammadov A."/>
            <person name="Sharifova S."/>
            <person name="Ojaghi J."/>
            <person name="Eynullazada K."/>
            <person name="Bayramov B."/>
            <person name="Abdulazimova A."/>
            <person name="Shahmuradov I."/>
        </authorList>
    </citation>
    <scope>NUCLEOTIDE SEQUENCE [LARGE SCALE GENOMIC DNA]</scope>
    <source>
        <strain evidence="3">cv. AG2017</strain>
        <tissue evidence="2">Leaf</tissue>
    </source>
</reference>
<feature type="compositionally biased region" description="Polar residues" evidence="1">
    <location>
        <begin position="1"/>
        <end position="12"/>
    </location>
</feature>
<feature type="region of interest" description="Disordered" evidence="1">
    <location>
        <begin position="1"/>
        <end position="28"/>
    </location>
</feature>
<dbReference type="EMBL" id="PGOL01000328">
    <property type="protein sequence ID" value="PKI72331.1"/>
    <property type="molecule type" value="Genomic_DNA"/>
</dbReference>
<comment type="caution">
    <text evidence="2">The sequence shown here is derived from an EMBL/GenBank/DDBJ whole genome shotgun (WGS) entry which is preliminary data.</text>
</comment>